<accession>A0A2H0UZP9</accession>
<dbReference type="AlphaFoldDB" id="A0A2H0UZP9"/>
<dbReference type="InterPro" id="IPR035901">
    <property type="entry name" value="GIY-YIG_endonuc_sf"/>
</dbReference>
<dbReference type="Pfam" id="PF01541">
    <property type="entry name" value="GIY-YIG"/>
    <property type="match status" value="1"/>
</dbReference>
<name>A0A2H0UZP9_9BACT</name>
<dbReference type="PANTHER" id="PTHR34477">
    <property type="entry name" value="UPF0213 PROTEIN YHBQ"/>
    <property type="match status" value="1"/>
</dbReference>
<evidence type="ECO:0000256" key="1">
    <source>
        <dbReference type="ARBA" id="ARBA00007435"/>
    </source>
</evidence>
<comment type="caution">
    <text evidence="3">The sequence shown here is derived from an EMBL/GenBank/DDBJ whole genome shotgun (WGS) entry which is preliminary data.</text>
</comment>
<dbReference type="SMART" id="SM00465">
    <property type="entry name" value="GIYc"/>
    <property type="match status" value="1"/>
</dbReference>
<dbReference type="PANTHER" id="PTHR34477:SF5">
    <property type="entry name" value="BSL5627 PROTEIN"/>
    <property type="match status" value="1"/>
</dbReference>
<proteinExistence type="inferred from homology"/>
<evidence type="ECO:0000259" key="2">
    <source>
        <dbReference type="PROSITE" id="PS50164"/>
    </source>
</evidence>
<protein>
    <submittedName>
        <fullName evidence="3">Excinuclease ABC subunit C</fullName>
    </submittedName>
</protein>
<dbReference type="Gene3D" id="3.40.1440.10">
    <property type="entry name" value="GIY-YIG endonuclease"/>
    <property type="match status" value="1"/>
</dbReference>
<dbReference type="Proteomes" id="UP000228510">
    <property type="component" value="Unassembled WGS sequence"/>
</dbReference>
<sequence>MFYLYILKSDRDNHLYIGSTKDLTRRFKEHNNGVVCSTKNRRHLKLVYYEAYSVESEARKREHNLKLRANALNQLKIRIRESLKH</sequence>
<evidence type="ECO:0000313" key="3">
    <source>
        <dbReference type="EMBL" id="PIR92313.1"/>
    </source>
</evidence>
<gene>
    <name evidence="3" type="ORF">COU01_02525</name>
</gene>
<dbReference type="EMBL" id="PFAT01000030">
    <property type="protein sequence ID" value="PIR92313.1"/>
    <property type="molecule type" value="Genomic_DNA"/>
</dbReference>
<dbReference type="PROSITE" id="PS50164">
    <property type="entry name" value="GIY_YIG"/>
    <property type="match status" value="1"/>
</dbReference>
<dbReference type="InterPro" id="IPR050190">
    <property type="entry name" value="UPF0213_domain"/>
</dbReference>
<reference evidence="4" key="1">
    <citation type="submission" date="2017-09" db="EMBL/GenBank/DDBJ databases">
        <title>Depth-based differentiation of microbial function through sediment-hosted aquifers and enrichment of novel symbionts in the deep terrestrial subsurface.</title>
        <authorList>
            <person name="Probst A.J."/>
            <person name="Ladd B."/>
            <person name="Jarett J.K."/>
            <person name="Geller-Mcgrath D.E."/>
            <person name="Sieber C.M.K."/>
            <person name="Emerson J.B."/>
            <person name="Anantharaman K."/>
            <person name="Thomas B.C."/>
            <person name="Malmstrom R."/>
            <person name="Stieglmeier M."/>
            <person name="Klingl A."/>
            <person name="Woyke T."/>
            <person name="Ryan C.M."/>
            <person name="Banfield J.F."/>
        </authorList>
    </citation>
    <scope>NUCLEOTIDE SEQUENCE [LARGE SCALE GENOMIC DNA]</scope>
</reference>
<organism evidence="3 4">
    <name type="scientific">Candidatus Falkowbacteria bacterium CG10_big_fil_rev_8_21_14_0_10_44_15</name>
    <dbReference type="NCBI Taxonomy" id="1974569"/>
    <lineage>
        <taxon>Bacteria</taxon>
        <taxon>Candidatus Falkowiibacteriota</taxon>
    </lineage>
</organism>
<evidence type="ECO:0000313" key="4">
    <source>
        <dbReference type="Proteomes" id="UP000228510"/>
    </source>
</evidence>
<comment type="similarity">
    <text evidence="1">Belongs to the UPF0213 family.</text>
</comment>
<dbReference type="InterPro" id="IPR000305">
    <property type="entry name" value="GIY-YIG_endonuc"/>
</dbReference>
<feature type="domain" description="GIY-YIG" evidence="2">
    <location>
        <begin position="1"/>
        <end position="78"/>
    </location>
</feature>
<dbReference type="SUPFAM" id="SSF82771">
    <property type="entry name" value="GIY-YIG endonuclease"/>
    <property type="match status" value="1"/>
</dbReference>